<sequence length="205" mass="22618">MSIATPKVHGVKRSAAEALENDQRLAKRFDLLNIDSNGKLYIPVAASSRAPPPTLEPQEAPPPRPADGGGDDDWMQLEDTKDKIYIYDLDKELAEIESDEDKPVFLPDIEKHLARIPKHLLVGQDLQQTRDNQLVLYKVPSSLTVPEDKDSVRKAIIEARARASENHQAPGDGDAATSATNATNDDFMAVEGEDTMDDVDKMDMD</sequence>
<proteinExistence type="predicted"/>
<dbReference type="InterPro" id="IPR046591">
    <property type="entry name" value="DUF6649"/>
</dbReference>
<gene>
    <name evidence="2" type="ORF">K452DRAFT_337319</name>
</gene>
<feature type="region of interest" description="Disordered" evidence="1">
    <location>
        <begin position="161"/>
        <end position="205"/>
    </location>
</feature>
<evidence type="ECO:0000313" key="2">
    <source>
        <dbReference type="EMBL" id="KAF2146977.1"/>
    </source>
</evidence>
<feature type="region of interest" description="Disordered" evidence="1">
    <location>
        <begin position="45"/>
        <end position="75"/>
    </location>
</feature>
<reference evidence="2" key="1">
    <citation type="journal article" date="2020" name="Stud. Mycol.">
        <title>101 Dothideomycetes genomes: a test case for predicting lifestyles and emergence of pathogens.</title>
        <authorList>
            <person name="Haridas S."/>
            <person name="Albert R."/>
            <person name="Binder M."/>
            <person name="Bloem J."/>
            <person name="Labutti K."/>
            <person name="Salamov A."/>
            <person name="Andreopoulos B."/>
            <person name="Baker S."/>
            <person name="Barry K."/>
            <person name="Bills G."/>
            <person name="Bluhm B."/>
            <person name="Cannon C."/>
            <person name="Castanera R."/>
            <person name="Culley D."/>
            <person name="Daum C."/>
            <person name="Ezra D."/>
            <person name="Gonzalez J."/>
            <person name="Henrissat B."/>
            <person name="Kuo A."/>
            <person name="Liang C."/>
            <person name="Lipzen A."/>
            <person name="Lutzoni F."/>
            <person name="Magnuson J."/>
            <person name="Mondo S."/>
            <person name="Nolan M."/>
            <person name="Ohm R."/>
            <person name="Pangilinan J."/>
            <person name="Park H.-J."/>
            <person name="Ramirez L."/>
            <person name="Alfaro M."/>
            <person name="Sun H."/>
            <person name="Tritt A."/>
            <person name="Yoshinaga Y."/>
            <person name="Zwiers L.-H."/>
            <person name="Turgeon B."/>
            <person name="Goodwin S."/>
            <person name="Spatafora J."/>
            <person name="Crous P."/>
            <person name="Grigoriev I."/>
        </authorList>
    </citation>
    <scope>NUCLEOTIDE SEQUENCE</scope>
    <source>
        <strain evidence="2">CBS 121167</strain>
    </source>
</reference>
<dbReference type="AlphaFoldDB" id="A0A6A6BVT8"/>
<feature type="compositionally biased region" description="Pro residues" evidence="1">
    <location>
        <begin position="50"/>
        <end position="65"/>
    </location>
</feature>
<dbReference type="EMBL" id="ML995475">
    <property type="protein sequence ID" value="KAF2146977.1"/>
    <property type="molecule type" value="Genomic_DNA"/>
</dbReference>
<dbReference type="OrthoDB" id="5345504at2759"/>
<dbReference type="Pfam" id="PF20354">
    <property type="entry name" value="DUF6649"/>
    <property type="match status" value="1"/>
</dbReference>
<organism evidence="2 3">
    <name type="scientific">Aplosporella prunicola CBS 121167</name>
    <dbReference type="NCBI Taxonomy" id="1176127"/>
    <lineage>
        <taxon>Eukaryota</taxon>
        <taxon>Fungi</taxon>
        <taxon>Dikarya</taxon>
        <taxon>Ascomycota</taxon>
        <taxon>Pezizomycotina</taxon>
        <taxon>Dothideomycetes</taxon>
        <taxon>Dothideomycetes incertae sedis</taxon>
        <taxon>Botryosphaeriales</taxon>
        <taxon>Aplosporellaceae</taxon>
        <taxon>Aplosporella</taxon>
    </lineage>
</organism>
<accession>A0A6A6BVT8</accession>
<feature type="compositionally biased region" description="Low complexity" evidence="1">
    <location>
        <begin position="171"/>
        <end position="186"/>
    </location>
</feature>
<name>A0A6A6BVT8_9PEZI</name>
<evidence type="ECO:0000256" key="1">
    <source>
        <dbReference type="SAM" id="MobiDB-lite"/>
    </source>
</evidence>
<dbReference type="GeneID" id="54302759"/>
<dbReference type="Proteomes" id="UP000799438">
    <property type="component" value="Unassembled WGS sequence"/>
</dbReference>
<keyword evidence="3" id="KW-1185">Reference proteome</keyword>
<evidence type="ECO:0000313" key="3">
    <source>
        <dbReference type="Proteomes" id="UP000799438"/>
    </source>
</evidence>
<protein>
    <submittedName>
        <fullName evidence="2">Uncharacterized protein</fullName>
    </submittedName>
</protein>
<dbReference type="RefSeq" id="XP_033402685.1">
    <property type="nucleotide sequence ID" value="XM_033545259.1"/>
</dbReference>